<gene>
    <name evidence="1" type="ORF">OJ996_06235</name>
</gene>
<proteinExistence type="predicted"/>
<dbReference type="RefSeq" id="WP_264512334.1">
    <property type="nucleotide sequence ID" value="NZ_JAPDDR010000003.1"/>
</dbReference>
<dbReference type="Pfam" id="PF01126">
    <property type="entry name" value="Heme_oxygenase"/>
    <property type="match status" value="1"/>
</dbReference>
<dbReference type="EMBL" id="JAPDDR010000003">
    <property type="protein sequence ID" value="MCW1913160.1"/>
    <property type="molecule type" value="Genomic_DNA"/>
</dbReference>
<accession>A0ABT3G1Q2</accession>
<dbReference type="InterPro" id="IPR016084">
    <property type="entry name" value="Haem_Oase-like_multi-hlx"/>
</dbReference>
<dbReference type="InterPro" id="IPR016053">
    <property type="entry name" value="Haem_Oase-like"/>
</dbReference>
<keyword evidence="2" id="KW-1185">Reference proteome</keyword>
<name>A0ABT3G1Q2_9BACT</name>
<reference evidence="1" key="1">
    <citation type="submission" date="2022-10" db="EMBL/GenBank/DDBJ databases">
        <title>Luteolibacter sp. GHJ8, whole genome shotgun sequencing project.</title>
        <authorList>
            <person name="Zhao G."/>
            <person name="Shen L."/>
        </authorList>
    </citation>
    <scope>NUCLEOTIDE SEQUENCE</scope>
    <source>
        <strain evidence="1">GHJ8</strain>
    </source>
</reference>
<organism evidence="1 2">
    <name type="scientific">Luteolibacter rhizosphaerae</name>
    <dbReference type="NCBI Taxonomy" id="2989719"/>
    <lineage>
        <taxon>Bacteria</taxon>
        <taxon>Pseudomonadati</taxon>
        <taxon>Verrucomicrobiota</taxon>
        <taxon>Verrucomicrobiia</taxon>
        <taxon>Verrucomicrobiales</taxon>
        <taxon>Verrucomicrobiaceae</taxon>
        <taxon>Luteolibacter</taxon>
    </lineage>
</organism>
<sequence length="194" mass="21447">MILKRLRHETRELHMALEERLPLLSPELSVGDYRALLRRFHGYYAPLEEGLVKAGRWREIGLDCPERLKVGALERDLAVLGDDSARIAALPRCANLPEVESLAGSLGCFYVIEGATLGGQIISRHLLQNLNLTPETGCAFFSGYGAETGSRWKAFGEILTNATREGDGDAIVASANRTFSTLSEWLFRNDFPPS</sequence>
<dbReference type="CDD" id="cd19166">
    <property type="entry name" value="HemeO-bac"/>
    <property type="match status" value="1"/>
</dbReference>
<dbReference type="SUPFAM" id="SSF48613">
    <property type="entry name" value="Heme oxygenase-like"/>
    <property type="match status" value="1"/>
</dbReference>
<dbReference type="Gene3D" id="1.20.910.10">
    <property type="entry name" value="Heme oxygenase-like"/>
    <property type="match status" value="1"/>
</dbReference>
<protein>
    <submittedName>
        <fullName evidence="1">Biliverdin-producing heme oxygenase</fullName>
    </submittedName>
</protein>
<evidence type="ECO:0000313" key="2">
    <source>
        <dbReference type="Proteomes" id="UP001165653"/>
    </source>
</evidence>
<evidence type="ECO:0000313" key="1">
    <source>
        <dbReference type="EMBL" id="MCW1913160.1"/>
    </source>
</evidence>
<comment type="caution">
    <text evidence="1">The sequence shown here is derived from an EMBL/GenBank/DDBJ whole genome shotgun (WGS) entry which is preliminary data.</text>
</comment>
<dbReference type="Proteomes" id="UP001165653">
    <property type="component" value="Unassembled WGS sequence"/>
</dbReference>